<dbReference type="PANTHER" id="PTHR43004">
    <property type="entry name" value="TRK SYSTEM POTASSIUM UPTAKE PROTEIN"/>
    <property type="match status" value="1"/>
</dbReference>
<dbReference type="Gene3D" id="3.40.30.20">
    <property type="match status" value="1"/>
</dbReference>
<evidence type="ECO:0000259" key="7">
    <source>
        <dbReference type="Pfam" id="PF07976"/>
    </source>
</evidence>
<dbReference type="Pfam" id="PF01494">
    <property type="entry name" value="FAD_binding_3"/>
    <property type="match status" value="1"/>
</dbReference>
<dbReference type="SUPFAM" id="SSF51905">
    <property type="entry name" value="FAD/NAD(P)-binding domain"/>
    <property type="match status" value="1"/>
</dbReference>
<comment type="similarity">
    <text evidence="1">Belongs to the PheA/TfdB FAD monooxygenase family.</text>
</comment>
<evidence type="ECO:0000256" key="4">
    <source>
        <dbReference type="ARBA" id="ARBA00023002"/>
    </source>
</evidence>
<dbReference type="InterPro" id="IPR036188">
    <property type="entry name" value="FAD/NAD-bd_sf"/>
</dbReference>
<dbReference type="SUPFAM" id="SSF54373">
    <property type="entry name" value="FAD-linked reductases, C-terminal domain"/>
    <property type="match status" value="1"/>
</dbReference>
<proteinExistence type="inferred from homology"/>
<feature type="region of interest" description="Disordered" evidence="5">
    <location>
        <begin position="383"/>
        <end position="406"/>
    </location>
</feature>
<evidence type="ECO:0000313" key="9">
    <source>
        <dbReference type="Proteomes" id="UP000192927"/>
    </source>
</evidence>
<dbReference type="PRINTS" id="PR00420">
    <property type="entry name" value="RNGMNOXGNASE"/>
</dbReference>
<dbReference type="InterPro" id="IPR002938">
    <property type="entry name" value="FAD-bd"/>
</dbReference>
<feature type="domain" description="FAD-binding" evidence="6">
    <location>
        <begin position="8"/>
        <end position="366"/>
    </location>
</feature>
<evidence type="ECO:0000256" key="1">
    <source>
        <dbReference type="ARBA" id="ARBA00007801"/>
    </source>
</evidence>
<dbReference type="Gene3D" id="3.50.50.60">
    <property type="entry name" value="FAD/NAD(P)-binding domain"/>
    <property type="match status" value="1"/>
</dbReference>
<dbReference type="Pfam" id="PF07976">
    <property type="entry name" value="Phe_hydrox_dim"/>
    <property type="match status" value="1"/>
</dbReference>
<accession>A0A1W5DB60</accession>
<name>A0A1W5DB60_9LECA</name>
<keyword evidence="4" id="KW-0560">Oxidoreductase</keyword>
<keyword evidence="2" id="KW-0285">Flavoprotein</keyword>
<keyword evidence="9" id="KW-1185">Reference proteome</keyword>
<dbReference type="InterPro" id="IPR036249">
    <property type="entry name" value="Thioredoxin-like_sf"/>
</dbReference>
<dbReference type="InterPro" id="IPR050641">
    <property type="entry name" value="RIFMO-like"/>
</dbReference>
<protein>
    <submittedName>
        <fullName evidence="8">Phenol 2-monooxygenase protein</fullName>
    </submittedName>
</protein>
<sequence length="646" mass="71498">MPTSLENYDIVVVGAGPVGLLLSVCLARWGYKIKHIDNRPTPTATGRADGIQPRSLDLLRNMNLKRQIMAHEPAKVYEVAFWDPTSDGNGIHRTGTWASCPKFIDARYPFTTLLHQGHIENVFIEDLKKNGARIQRPWTITGLKNDGKNETYPVEVNLEHVDTREKETVRSRYLFSGEGARSFVREKLGIKIHHKDPIAHVWGVMDGVVRTDFPDIKMKCTIHSDHGSIMIIPREDNMVRLYIQIASSTDKDWNPLKKATAEEVQMSAKRILAPYHIEWDRVEWFSVYPIGQGIAEKYTLDHRIFMGGDACHTHSPKAGQGMNTAFLDAVNLAWKIHHVESGFASRSILTTYESERKLIAENLLTFDAKYAALFSQRKPSAGEVNLASQSSPTGPAQNPNPGGPPNEFVETFKASCELTSGYGISYPPNIHNHSAQHPAHSPLFHPPTRALTPGRILPPSTVTRVADANTTHLEQAIPLNGAFRIYIFAGHPPRTRPALSDFCAHLSQPGSFLTAFLHPDLSSIPHTEPHTPHSRFYTFATIFAAPHAHLGLRVPELLPPVLARYRTHVYADDVWDARVPDATASAHRKMGLDEEKGGVVVVRPDGYVACVVGLVEGGGTVEALNAYFGAFAIRALGRGKAGEARL</sequence>
<dbReference type="PANTHER" id="PTHR43004:SF7">
    <property type="entry name" value="P-HYDROXYBENZOATE-M-HYDROXYLASE"/>
    <property type="match status" value="1"/>
</dbReference>
<evidence type="ECO:0000313" key="8">
    <source>
        <dbReference type="EMBL" id="SLM40220.1"/>
    </source>
</evidence>
<evidence type="ECO:0000259" key="6">
    <source>
        <dbReference type="Pfam" id="PF01494"/>
    </source>
</evidence>
<evidence type="ECO:0000256" key="3">
    <source>
        <dbReference type="ARBA" id="ARBA00022827"/>
    </source>
</evidence>
<keyword evidence="8" id="KW-0503">Monooxygenase</keyword>
<evidence type="ECO:0000256" key="5">
    <source>
        <dbReference type="SAM" id="MobiDB-lite"/>
    </source>
</evidence>
<dbReference type="Gene3D" id="3.30.9.10">
    <property type="entry name" value="D-Amino Acid Oxidase, subunit A, domain 2"/>
    <property type="match status" value="1"/>
</dbReference>
<keyword evidence="3" id="KW-0274">FAD</keyword>
<evidence type="ECO:0000256" key="2">
    <source>
        <dbReference type="ARBA" id="ARBA00022630"/>
    </source>
</evidence>
<dbReference type="EMBL" id="FWEW01003658">
    <property type="protein sequence ID" value="SLM40220.1"/>
    <property type="molecule type" value="Genomic_DNA"/>
</dbReference>
<dbReference type="CDD" id="cd02979">
    <property type="entry name" value="PHOX_C"/>
    <property type="match status" value="1"/>
</dbReference>
<dbReference type="AlphaFoldDB" id="A0A1W5DB60"/>
<dbReference type="GO" id="GO:0016709">
    <property type="term" value="F:oxidoreductase activity, acting on paired donors, with incorporation or reduction of molecular oxygen, NAD(P)H as one donor, and incorporation of one atom of oxygen"/>
    <property type="evidence" value="ECO:0007669"/>
    <property type="project" value="UniProtKB-ARBA"/>
</dbReference>
<dbReference type="Proteomes" id="UP000192927">
    <property type="component" value="Unassembled WGS sequence"/>
</dbReference>
<dbReference type="SUPFAM" id="SSF52833">
    <property type="entry name" value="Thioredoxin-like"/>
    <property type="match status" value="1"/>
</dbReference>
<dbReference type="InterPro" id="IPR038220">
    <property type="entry name" value="PHOX_C_sf"/>
</dbReference>
<dbReference type="GO" id="GO:0071949">
    <property type="term" value="F:FAD binding"/>
    <property type="evidence" value="ECO:0007669"/>
    <property type="project" value="InterPro"/>
</dbReference>
<reference evidence="9" key="1">
    <citation type="submission" date="2017-03" db="EMBL/GenBank/DDBJ databases">
        <authorList>
            <person name="Sharma R."/>
            <person name="Thines M."/>
        </authorList>
    </citation>
    <scope>NUCLEOTIDE SEQUENCE [LARGE SCALE GENOMIC DNA]</scope>
</reference>
<organism evidence="8 9">
    <name type="scientific">Lasallia pustulata</name>
    <dbReference type="NCBI Taxonomy" id="136370"/>
    <lineage>
        <taxon>Eukaryota</taxon>
        <taxon>Fungi</taxon>
        <taxon>Dikarya</taxon>
        <taxon>Ascomycota</taxon>
        <taxon>Pezizomycotina</taxon>
        <taxon>Lecanoromycetes</taxon>
        <taxon>OSLEUM clade</taxon>
        <taxon>Umbilicariomycetidae</taxon>
        <taxon>Umbilicariales</taxon>
        <taxon>Umbilicariaceae</taxon>
        <taxon>Lasallia</taxon>
    </lineage>
</organism>
<feature type="domain" description="Phenol hydroxylase-like C-terminal dimerisation" evidence="7">
    <location>
        <begin position="425"/>
        <end position="634"/>
    </location>
</feature>
<dbReference type="InterPro" id="IPR012941">
    <property type="entry name" value="Phe_hydrox_C_dim_dom"/>
</dbReference>